<feature type="region of interest" description="Disordered" evidence="2">
    <location>
        <begin position="123"/>
        <end position="142"/>
    </location>
</feature>
<dbReference type="GO" id="GO:0008360">
    <property type="term" value="P:regulation of cell shape"/>
    <property type="evidence" value="ECO:0007669"/>
    <property type="project" value="UniProtKB-UniRule"/>
</dbReference>
<dbReference type="EMBL" id="UEGW01000001">
    <property type="protein sequence ID" value="SRX92864.1"/>
    <property type="molecule type" value="Genomic_DNA"/>
</dbReference>
<accession>A0A1E3TM25</accession>
<evidence type="ECO:0000256" key="1">
    <source>
        <dbReference type="HAMAP-Rule" id="MF_00927"/>
    </source>
</evidence>
<gene>
    <name evidence="1 3" type="primary">cwsA</name>
    <name evidence="3" type="ORF">MSP7336_01092</name>
</gene>
<dbReference type="GO" id="GO:0005886">
    <property type="term" value="C:plasma membrane"/>
    <property type="evidence" value="ECO:0007669"/>
    <property type="project" value="UniProtKB-SubCell"/>
</dbReference>
<dbReference type="GO" id="GO:0051301">
    <property type="term" value="P:cell division"/>
    <property type="evidence" value="ECO:0007669"/>
    <property type="project" value="UniProtKB-UniRule"/>
</dbReference>
<sequence length="142" mass="15208">MSATTNTRLTPRQRLSRGLAYTAVGPVDVTRGVVGLGVQSAQAGASSLRRRYREGRLARELQATQEAIAQELAAAQEVAAGLPEALQKARRSQRRGKRPWLIAGVVVLALAGGAVVFSIVRRSTRPPEPSPRPPSVEVQPRP</sequence>
<keyword evidence="1" id="KW-0812">Transmembrane</keyword>
<dbReference type="STRING" id="29313.BHQ16_00660"/>
<evidence type="ECO:0000256" key="2">
    <source>
        <dbReference type="SAM" id="MobiDB-lite"/>
    </source>
</evidence>
<evidence type="ECO:0000313" key="4">
    <source>
        <dbReference type="Proteomes" id="UP000252015"/>
    </source>
</evidence>
<keyword evidence="1" id="KW-0472">Membrane</keyword>
<dbReference type="GO" id="GO:0042546">
    <property type="term" value="P:cell wall biogenesis"/>
    <property type="evidence" value="ECO:0007669"/>
    <property type="project" value="UniProtKB-UniRule"/>
</dbReference>
<protein>
    <recommendedName>
        <fullName evidence="1">Cell wall synthesis protein CwsA</fullName>
    </recommendedName>
    <alternativeName>
        <fullName evidence="1">Cell wall synthesis and cell shape protein A</fullName>
    </alternativeName>
</protein>
<keyword evidence="1" id="KW-0132">Cell division</keyword>
<evidence type="ECO:0000313" key="3">
    <source>
        <dbReference type="EMBL" id="SRX92864.1"/>
    </source>
</evidence>
<dbReference type="HAMAP" id="MF_00927">
    <property type="entry name" value="CwsA"/>
    <property type="match status" value="1"/>
</dbReference>
<comment type="function">
    <text evidence="1">Required for regulated cell division, cell wall synthesis and the maintenance of cell shape.</text>
</comment>
<keyword evidence="1" id="KW-0133">Cell shape</keyword>
<dbReference type="Proteomes" id="UP000252015">
    <property type="component" value="Unassembled WGS sequence"/>
</dbReference>
<keyword evidence="4" id="KW-1185">Reference proteome</keyword>
<keyword evidence="1" id="KW-1003">Cell membrane</keyword>
<name>A0A1E3TM25_MYCSH</name>
<dbReference type="Pfam" id="PF10814">
    <property type="entry name" value="CwsA"/>
    <property type="match status" value="1"/>
</dbReference>
<comment type="similarity">
    <text evidence="1">Belongs to the CwsA family.</text>
</comment>
<dbReference type="AlphaFoldDB" id="A0A1E3TM25"/>
<dbReference type="OrthoDB" id="4762208at2"/>
<feature type="transmembrane region" description="Helical" evidence="1">
    <location>
        <begin position="100"/>
        <end position="120"/>
    </location>
</feature>
<comment type="subcellular location">
    <subcellularLocation>
        <location evidence="1">Cell membrane</location>
        <topology evidence="1">Single-pass membrane protein</topology>
    </subcellularLocation>
    <text evidence="1">Localizes to poles and midcell sites.</text>
</comment>
<keyword evidence="1" id="KW-1133">Transmembrane helix</keyword>
<organism evidence="3 4">
    <name type="scientific">Mycobacterium shimoidei</name>
    <dbReference type="NCBI Taxonomy" id="29313"/>
    <lineage>
        <taxon>Bacteria</taxon>
        <taxon>Bacillati</taxon>
        <taxon>Actinomycetota</taxon>
        <taxon>Actinomycetes</taxon>
        <taxon>Mycobacteriales</taxon>
        <taxon>Mycobacteriaceae</taxon>
        <taxon>Mycobacterium</taxon>
    </lineage>
</organism>
<dbReference type="InterPro" id="IPR024245">
    <property type="entry name" value="CwsA"/>
</dbReference>
<keyword evidence="1" id="KW-0131">Cell cycle</keyword>
<reference evidence="3 4" key="1">
    <citation type="submission" date="2018-05" db="EMBL/GenBank/DDBJ databases">
        <authorList>
            <consortium name="IHU Genomes"/>
        </authorList>
    </citation>
    <scope>NUCLEOTIDE SEQUENCE [LARGE SCALE GENOMIC DNA]</scope>
    <source>
        <strain evidence="3 4">P7336</strain>
    </source>
</reference>
<proteinExistence type="inferred from homology"/>
<dbReference type="RefSeq" id="WP_069394304.1">
    <property type="nucleotide sequence ID" value="NZ_JACKUN010000022.1"/>
</dbReference>